<proteinExistence type="predicted"/>
<dbReference type="PANTHER" id="PTHR38926">
    <property type="entry name" value="F-BOX DOMAIN CONTAINING PROTEIN, EXPRESSED"/>
    <property type="match status" value="1"/>
</dbReference>
<sequence length="500" mass="56895">MGFLHLTQVSLSGTSTSAFPHLLETNAAPGASDASIIRSEINLAEKDILLIGNELLELHSVEKSLKQRHAELQQYVDAYRPVISAVRRLPPEILLLIFRLCRPSQDSQGWKYPWSLSMVCRKWRSVALSAPHMWSTIFIKPKNASSSRVVSYTRALIQRSAMAPLIVRFTIRNIHFTCLRMLLSVSQRWRKATIVFSGEDTYCRSFCSLRGRLPVLRELVLIGGSTDEDDIFRDYADVFWNAPSLESLSIVNLPLPVFRLPWHQLRRLDIQYSDQDSEDEEDFNLYLQDVLRNLPLLVELKISILATFFDEYTEPITLPCLARLEAACDTRFFHLITLPSLQTLISAPSSVEDNSGVYRASPINSLLSRSRCSLTYLKIHSTDVLAEDAMTIFQEAPALAHLEVDRFFIVTRQLFNALTLRPTQINLLPKLSTVNIWAEEIAGAEAVDAALEFCESRRMSDLQVKLASAFFDWDTRLFDAPSRAYRIQRLIDAGLEINVR</sequence>
<organism evidence="2 3">
    <name type="scientific">Hohenbuehelia grisea</name>
    <dbReference type="NCBI Taxonomy" id="104357"/>
    <lineage>
        <taxon>Eukaryota</taxon>
        <taxon>Fungi</taxon>
        <taxon>Dikarya</taxon>
        <taxon>Basidiomycota</taxon>
        <taxon>Agaricomycotina</taxon>
        <taxon>Agaricomycetes</taxon>
        <taxon>Agaricomycetidae</taxon>
        <taxon>Agaricales</taxon>
        <taxon>Pleurotineae</taxon>
        <taxon>Pleurotaceae</taxon>
        <taxon>Hohenbuehelia</taxon>
    </lineage>
</organism>
<dbReference type="EMBL" id="JASNQZ010000003">
    <property type="protein sequence ID" value="KAL0959230.1"/>
    <property type="molecule type" value="Genomic_DNA"/>
</dbReference>
<gene>
    <name evidence="2" type="ORF">HGRIS_014506</name>
</gene>
<dbReference type="PROSITE" id="PS50181">
    <property type="entry name" value="FBOX"/>
    <property type="match status" value="1"/>
</dbReference>
<name>A0ABR3JVL8_9AGAR</name>
<dbReference type="InterPro" id="IPR036047">
    <property type="entry name" value="F-box-like_dom_sf"/>
</dbReference>
<dbReference type="InterPro" id="IPR032675">
    <property type="entry name" value="LRR_dom_sf"/>
</dbReference>
<dbReference type="Gene3D" id="1.20.1280.50">
    <property type="match status" value="1"/>
</dbReference>
<evidence type="ECO:0000313" key="2">
    <source>
        <dbReference type="EMBL" id="KAL0959230.1"/>
    </source>
</evidence>
<reference evidence="3" key="1">
    <citation type="submission" date="2024-06" db="EMBL/GenBank/DDBJ databases">
        <title>Multi-omics analyses provide insights into the biosynthesis of the anticancer antibiotic pleurotin in Hohenbuehelia grisea.</title>
        <authorList>
            <person name="Weaver J.A."/>
            <person name="Alberti F."/>
        </authorList>
    </citation>
    <scope>NUCLEOTIDE SEQUENCE [LARGE SCALE GENOMIC DNA]</scope>
    <source>
        <strain evidence="3">T-177</strain>
    </source>
</reference>
<dbReference type="Gene3D" id="3.80.10.10">
    <property type="entry name" value="Ribonuclease Inhibitor"/>
    <property type="match status" value="1"/>
</dbReference>
<evidence type="ECO:0000259" key="1">
    <source>
        <dbReference type="PROSITE" id="PS50181"/>
    </source>
</evidence>
<dbReference type="Pfam" id="PF12937">
    <property type="entry name" value="F-box-like"/>
    <property type="match status" value="1"/>
</dbReference>
<dbReference type="Proteomes" id="UP001556367">
    <property type="component" value="Unassembled WGS sequence"/>
</dbReference>
<dbReference type="PANTHER" id="PTHR38926:SF5">
    <property type="entry name" value="F-BOX AND LEUCINE-RICH REPEAT PROTEIN 6"/>
    <property type="match status" value="1"/>
</dbReference>
<dbReference type="SUPFAM" id="SSF52047">
    <property type="entry name" value="RNI-like"/>
    <property type="match status" value="1"/>
</dbReference>
<keyword evidence="3" id="KW-1185">Reference proteome</keyword>
<protein>
    <recommendedName>
        <fullName evidence="1">F-box domain-containing protein</fullName>
    </recommendedName>
</protein>
<dbReference type="SUPFAM" id="SSF81383">
    <property type="entry name" value="F-box domain"/>
    <property type="match status" value="1"/>
</dbReference>
<accession>A0ABR3JVL8</accession>
<dbReference type="InterPro" id="IPR001810">
    <property type="entry name" value="F-box_dom"/>
</dbReference>
<comment type="caution">
    <text evidence="2">The sequence shown here is derived from an EMBL/GenBank/DDBJ whole genome shotgun (WGS) entry which is preliminary data.</text>
</comment>
<feature type="domain" description="F-box" evidence="1">
    <location>
        <begin position="83"/>
        <end position="137"/>
    </location>
</feature>
<evidence type="ECO:0000313" key="3">
    <source>
        <dbReference type="Proteomes" id="UP001556367"/>
    </source>
</evidence>